<feature type="signal peptide" evidence="1">
    <location>
        <begin position="1"/>
        <end position="22"/>
    </location>
</feature>
<evidence type="ECO:0000256" key="1">
    <source>
        <dbReference type="SAM" id="SignalP"/>
    </source>
</evidence>
<gene>
    <name evidence="2" type="ORF">PAHAL_8G077800</name>
</gene>
<accession>A0A2S3IDD5</accession>
<keyword evidence="1" id="KW-0732">Signal</keyword>
<reference evidence="2" key="1">
    <citation type="submission" date="2018-04" db="EMBL/GenBank/DDBJ databases">
        <title>WGS assembly of Panicum hallii.</title>
        <authorList>
            <person name="Lovell J."/>
            <person name="Jenkins J."/>
            <person name="Lowry D."/>
            <person name="Mamidi S."/>
            <person name="Sreedasyam A."/>
            <person name="Weng X."/>
            <person name="Barry K."/>
            <person name="Bonette J."/>
            <person name="Campitelli B."/>
            <person name="Daum C."/>
            <person name="Gordon S."/>
            <person name="Gould B."/>
            <person name="Lipzen A."/>
            <person name="Macqueen A."/>
            <person name="Palacio-Mejia J."/>
            <person name="Plott C."/>
            <person name="Shakirov E."/>
            <person name="Shu S."/>
            <person name="Yoshinaga Y."/>
            <person name="Zane M."/>
            <person name="Rokhsar D."/>
            <person name="Grimwood J."/>
            <person name="Schmutz J."/>
            <person name="Juenger T."/>
        </authorList>
    </citation>
    <scope>NUCLEOTIDE SEQUENCE [LARGE SCALE GENOMIC DNA]</scope>
    <source>
        <strain evidence="2">FIL2</strain>
    </source>
</reference>
<dbReference type="Proteomes" id="UP000243499">
    <property type="component" value="Chromosome 8"/>
</dbReference>
<dbReference type="EMBL" id="CM008053">
    <property type="protein sequence ID" value="PAN41893.1"/>
    <property type="molecule type" value="Genomic_DNA"/>
</dbReference>
<evidence type="ECO:0000313" key="2">
    <source>
        <dbReference type="EMBL" id="PAN41893.1"/>
    </source>
</evidence>
<organism evidence="2">
    <name type="scientific">Panicum hallii</name>
    <dbReference type="NCBI Taxonomy" id="206008"/>
    <lineage>
        <taxon>Eukaryota</taxon>
        <taxon>Viridiplantae</taxon>
        <taxon>Streptophyta</taxon>
        <taxon>Embryophyta</taxon>
        <taxon>Tracheophyta</taxon>
        <taxon>Spermatophyta</taxon>
        <taxon>Magnoliopsida</taxon>
        <taxon>Liliopsida</taxon>
        <taxon>Poales</taxon>
        <taxon>Poaceae</taxon>
        <taxon>PACMAD clade</taxon>
        <taxon>Panicoideae</taxon>
        <taxon>Panicodae</taxon>
        <taxon>Paniceae</taxon>
        <taxon>Panicinae</taxon>
        <taxon>Panicum</taxon>
        <taxon>Panicum sect. Panicum</taxon>
    </lineage>
</organism>
<protein>
    <recommendedName>
        <fullName evidence="3">Secreted protein</fullName>
    </recommendedName>
</protein>
<dbReference type="AlphaFoldDB" id="A0A2S3IDD5"/>
<name>A0A2S3IDD5_9POAL</name>
<sequence>MINPIRSYAFLAALSIDLGASCNKPTCSVQDMLIQQNKLCNSQLHCFHVLDTSKLSMTNCNLLLICWSRQDATPET</sequence>
<feature type="chain" id="PRO_5015447105" description="Secreted protein" evidence="1">
    <location>
        <begin position="23"/>
        <end position="76"/>
    </location>
</feature>
<evidence type="ECO:0008006" key="3">
    <source>
        <dbReference type="Google" id="ProtNLM"/>
    </source>
</evidence>
<dbReference type="Gramene" id="PAN41893">
    <property type="protein sequence ID" value="PAN41893"/>
    <property type="gene ID" value="PAHAL_8G077800"/>
</dbReference>
<proteinExistence type="predicted"/>